<comment type="similarity">
    <text evidence="1">Belongs to the VPS13 family.</text>
</comment>
<organism evidence="9 10">
    <name type="scientific">Owenia fusiformis</name>
    <name type="common">Polychaete worm</name>
    <dbReference type="NCBI Taxonomy" id="6347"/>
    <lineage>
        <taxon>Eukaryota</taxon>
        <taxon>Metazoa</taxon>
        <taxon>Spiralia</taxon>
        <taxon>Lophotrochozoa</taxon>
        <taxon>Annelida</taxon>
        <taxon>Polychaeta</taxon>
        <taxon>Sedentaria</taxon>
        <taxon>Canalipalpata</taxon>
        <taxon>Sabellida</taxon>
        <taxon>Oweniida</taxon>
        <taxon>Oweniidae</taxon>
        <taxon>Owenia</taxon>
    </lineage>
</organism>
<feature type="region of interest" description="Disordered" evidence="4">
    <location>
        <begin position="2730"/>
        <end position="2754"/>
    </location>
</feature>
<dbReference type="InterPro" id="IPR026854">
    <property type="entry name" value="VPS13_N"/>
</dbReference>
<feature type="region of interest" description="Disordered" evidence="4">
    <location>
        <begin position="1789"/>
        <end position="1809"/>
    </location>
</feature>
<dbReference type="GO" id="GO:0045053">
    <property type="term" value="P:protein retention in Golgi apparatus"/>
    <property type="evidence" value="ECO:0007669"/>
    <property type="project" value="TreeGrafter"/>
</dbReference>
<keyword evidence="3" id="KW-0445">Lipid transport</keyword>
<feature type="compositionally biased region" description="Polar residues" evidence="4">
    <location>
        <begin position="944"/>
        <end position="961"/>
    </location>
</feature>
<evidence type="ECO:0000256" key="4">
    <source>
        <dbReference type="SAM" id="MobiDB-lite"/>
    </source>
</evidence>
<feature type="compositionally biased region" description="Low complexity" evidence="4">
    <location>
        <begin position="962"/>
        <end position="978"/>
    </location>
</feature>
<feature type="region of interest" description="Disordered" evidence="4">
    <location>
        <begin position="2673"/>
        <end position="2694"/>
    </location>
</feature>
<name>A0A8S4PWX7_OWEFU</name>
<dbReference type="OrthoDB" id="272810at2759"/>
<dbReference type="PANTHER" id="PTHR16166">
    <property type="entry name" value="VACUOLAR PROTEIN SORTING-ASSOCIATED PROTEIN VPS13"/>
    <property type="match status" value="1"/>
</dbReference>
<dbReference type="Pfam" id="PF25037">
    <property type="entry name" value="VPS13_C"/>
    <property type="match status" value="1"/>
</dbReference>
<sequence length="4421" mass="492332">MPVLATHSLNLSKIVTRASRQTKSNKDGAPSSSWFSSGTAWAANIAENLQLNIKNVHLRYEDSTTIPGCPFACGITIKSLSAQSTDGQWSPMFVNKSDADMMRKLVDLQDFSIYWDTDSAPVGHLSMDGLADVLQRSMFETHSTSQFQDHRYVIEPITAQARMRRNTSSLPLRSMTTPRITLDITLEALMVSLGEEQYRGLVAWMREFERYDKRHKFLKWRPHVPVKNNAKQWWKYAIQSRLSEITERNKHNTWGFVLERSRNIVKYVSIYTTQLSNGHLDYKMKELKETVESQLTFSELKALGDIARERASKLVPVEPESTNIDQSGGAQQGLFQSWFPAWGGWSAQPESPDSRSIDVGEPPPSKKGRDSPPQPSVDDIQIEKDILNAIADSEENNTLLKRDAVFAQLNFRLQSGTFRLNEIWSPSLGPAPSPILELECSLINMMLESRPRAKAMKFAVSVGGLTLRDAMTKNSIFPVLVGAQSKERSSGQLRHFGLLSNRPKSPTYTQPGGAMGRPTSLVPETLFELTYEQRPHNSTADFSLEMKTQPLDMVYNADVIDRLCDFFQSNTSSKLASHQTELQLTAAMQHRYQELKSQTKAELKQTLDEILEGEQKVKAKRWAINLDISAPQIILPENFLEQNPTIVQFDFGHLKFNSASQTVKPRQSVSETSEETEDDFLTPCSTPPSPSMDSETTEGDGVKRSFSEMFSSEISESAIHDKVYDKYTLELADLQVMVGRMRDNWKYAIMRGTSKLHIVERFTIAMQFERRLIYTTDPQWPSAMVSGNLPKLVIHLNERKVQSLRKCVEILSGSTAGSPQMARAPKPEGHPADPQPPESERDFPKTPTKTSGTSRSTSSGQQAYAEARLVMLQFTVSEMALGVESRGRSVAELQVSGMKANFTKRPYDSSAAFTVHSLLVVDALQTFGRDYDLLVASHKSLTLDSRSGSIRGSEPTSPTAQSPRSPQSPISPSSPGDSMFQSQGKATAFSSMQNAITSAFQTIVSPGTKDTNKDRDVNMDDINRVESPFQPIHSALDDEALITIELEQISPYSPSCPSTDLGPTQIATIQFNSLDVIANQETVVELLSFFKQILPTDSSMKSPVSQSGLTVMADSTEGSTVSEVATRTECTADFHRLNILLMRAEKKEGALVARKVGTVTMSEARIQATLGDEMEVEGSLGGLQVLDLTPEGSHYQKVFSVGNDPAEPESLNENSLICPVPGDMYKTAQDSSLFQDYSLAEQENKAFTFTYTKPKSGSSPLHSPKKLNESQVYSAPSGGDDRTSLRLRLASMCYVHAPQYLNDLSLCVSEFKEYTAEMAKSLKYAATDIALGLVYKGERVPGSLYGSAMSLDGTFRPMRRASSVDKSGMDTCMLDVSELSDDYAAPSSLDLDVLLQTPIIILPRTSTNTDALVGHLGTITIKNKSTTPPHPVESTPAFHFEPVDQSDSDVIHVEIKDANLYAVNEQLGKKIPPKSSQQTGHIRALEAYRNPEYGTQIIHDTVITLTIDKSASEAVYINPEKSGPDFTLDENFMPKRPVDETLNVESNSNILDIKGKIVKPLKLELSKPIYEQILQTVDNLTYKDPILESDDVTEQPSHLSDIKEEPSLSSLKLEESMSKSSPRPEPSFAQKIDENKDSTTIKATFEMPLFQVEMKGDFGDGEQGLVDLKLYDFSVVFEKTDPQITSIQLQLRALVMDDLLQDVDSKHRHLMVSSTVATPSDQNDIVEPRMVLSSSCPDSMIAAPQAYIPSSLPTCLNKENVFNPQGNKSKPMKMPGGRGLPAMRGRGERSYEYPCTPPPSPRLSRKPSRVENQDTLVNMKVLLVDRESPLYAAKYNRTNRFVDVDFSGLDTILNLQTWVVLLDFIGMGAKIHDVDAMKEKNDEQAESRAESRAESKSSLESTENPFVNTEVELKIQHFNLVLNKPEYELAAFNMAKFTSHVSARDGNVHLVGKLGSGSMLDKSPNGRYYPERFLTTGSEALHFDFFKYGLPDPNNLRPFDISIKVRMSSVRYTHTQRFMQELLAFGQHFNQNQDVLGRMRAASDGKKITESAQRGSRIKMDIEAGAPVLLIPHSSRSKDILVADLGTFTLHNTFMVAGSPGTIQAQREAKRQRAQSTRESESEKTIFTTDSFDNVNQTEGKVPDLMSQSLYGSLDGDWRSEDILSPVTSLETGTLLTESESFEQVLVAEPSFESLIDLGEGSSGQSSSQCSPREPPGASPSTLSQGSLIEDNSKRGSLGGKSESPKEPQSISPNKNCSEPEDYLCLLDVLEVHLTDMDLYSALRVEKWDYHRDQLGQDLEYPSCVIQRQENKLLKKTCSLLLQIERNLEGDISHNVPDFCVQGALSSVHCSLDLKEYQLVRGILDHNLGEPLEEFRRPMMSHLQDTQIQTVLSGDVWKVVSMTLDLVNVTVELLVAHEQDGCPEASLAQLDFKASKLSFESFSNQSKDIDLVSHEILAHDTRYRDAPANSRPNVFSNILQPIQDRLNPDSLQMEVHYRSKKQFTCFTILLNDMRLMGIFDWLLTVKDFLATGAENPFQNDPRENGIDDNEYETTTTPLTVTESLRQQARSPLSISSGVLTKRATVLDKEESVFELKVNVTQTELVVVEDASAWDTNALILKSTAVLSFRPKLVERPLSCSLQSLELFSCCLASEEETALSIIDPMTLTAELSGGNMQKDKAGGPSGLLDATGEDDTPPLLEVNFTTLNIRVSYNDMRLFMGILNSIPQQAMQAKNQPRNAEPPPPDTATPASKYPVGDVKRLEELGFSREDVGKALDVCVGVTSDAAVWLTEHATPVQVPTPSNEAPLEEKQDGIQISGIELKASGVSFCVIDDCKDADVPLLELAFTNIYILQKLHGLWEGKANIKLSGDYYNRSLSGWEPFIETWGCQFDWLYKEDLNMDSKLAIRVTTADVLNLNITSKLIEQYGITKKMWSEDYYASQNTSSDGTLAGYRRRVPFVPFALRNHTGCKLWFATVTTTPTRLAFGPGMHVDDSTREIGEWRQIMPGDELPFLMEEKDKLRHKHTHELKIHQVVVKVEGWQKVIPISVDKVGVFFREARPEINEASSLFSDQPPARIVFAVSLEGSARKVITVRSALMLVNNLEEKVAIKLDDPNKQGSSNTISLDAKSSIPIPLPCVWSRIWVRPIGCWSVDYCNRPISWQHILKPGDVYDGIRTCDTRAAEDGSYRFCVSVQRENFPIDILPKKATSSGSVHIQPGHTITLESPVLIVNLLPVDMTYYLKNTEIRGRVKPGQEAHVFAADISQALELGILLENFPQCRELVVPPGTTDYQVKLRLYDTHKRLLELFVKIAARKGGSLRLSISAPYWLVNRSGLPLIFRQEGTKVESAGQFEEHELARSVTPLLFSFYDKDSPFLASMRLGKSVHGHGGMPKWSQRFTLESGIGRRQLHVVPTTSRPDWVYNIGIDIRQGKGRYMDTNIVTFAPLFQLDNRSNSKLVFAQKHQVKGMGHDNQSNFLSAPQRSHLAFHWPRVDLDPLLCVRQQSKPSCRWSGGFRIDKVDSFHVNMRGEHNVCTFLRVDIVLHGATFFVVFTDADQMPPPIRIDNFSQVAITYYQTNIGEDTLRTMIKPMSSVPYYWDDPLLQPHITLNVQGGTGATYNLTSLREGETLQYENLIYIAFIQTHRSGASVSNDARDLVLDVVDGNVILRKKEPGNRCQLWRMTADGLLFHEGSSPPRDPRRASLSNHDAKYVLDMSTLGIQPTSYVPLTLKKSDARRQTMQRWQFDEKRGLLFTKTGHLCVQCVDTMRVGATVVVGPMSGSLTAKEVPTHMNVLFQKLRPGSGFLPVRVLMDGPTRVLQITDVTQQKLSSKIPTSPSMQDWIMVNQPNKPSHEANPQEKQSNLDVSIQLAGGIGLSLVNHFAEELLYISLQQIYFDYSSNFTGQIFDISINNVQVDNQLFGSVKPVALFVTPRAKKDETGTVPAIAISAHKIPNQQWNADIYKHLYVSVKKMTLQVEERCLWKLLQFLGYKQADHQLEKLDEGTYDSQKVLAAATSAQEKRYYFGSLKINTHQISLSMLTTSKLSPDLLAIKRALRIPLIKFEDAKVELDPFMKQHPFETSAFLLDAIAIHYTEELKSQAAKILGSVDFLGNPLGLFNDVAEGISGLIVDGNVGGLLKNVTHGFSNSAAKVTGSLSDGLGNLTMDHKHQDLRHSIKSDHQGSGGAQLVGGIKGLGHGLWGGLTSVISQTYEGASSKGIEGLITGFGKGVVGTVTKPVAGVLDFASGTAGAVRDTSKRSMHHTPNPIREPRCCHGPGGLLPAFSQHHAQAQRCLFNLNDNNYTEKFIAIEHLRFDRNEALTVLISSERVYFMGKRDFSPSSVVLQVSYEELYNAKCSPKDNKYYVELTMKQLETRSHKVKDQDPKKRPIIRCDSENIAMKVSQQIIYAKNLFDEQKQSLNLS</sequence>
<evidence type="ECO:0000256" key="2">
    <source>
        <dbReference type="ARBA" id="ARBA00022448"/>
    </source>
</evidence>
<gene>
    <name evidence="9" type="ORF">OFUS_LOCUS22527</name>
</gene>
<dbReference type="Pfam" id="PF12624">
    <property type="entry name" value="VPS13_N"/>
    <property type="match status" value="1"/>
</dbReference>
<keyword evidence="10" id="KW-1185">Reference proteome</keyword>
<feature type="domain" description="Vacuolar protein sorting-associated protein 13 VPS13 adaptor binding" evidence="7">
    <location>
        <begin position="3029"/>
        <end position="3603"/>
    </location>
</feature>
<dbReference type="GO" id="GO:0006869">
    <property type="term" value="P:lipid transport"/>
    <property type="evidence" value="ECO:0007669"/>
    <property type="project" value="UniProtKB-KW"/>
</dbReference>
<protein>
    <recommendedName>
        <fullName evidence="11">Vacuolar protein sorting-associated protein 13D</fullName>
    </recommendedName>
</protein>
<feature type="compositionally biased region" description="Basic and acidic residues" evidence="4">
    <location>
        <begin position="1878"/>
        <end position="1897"/>
    </location>
</feature>
<evidence type="ECO:0000259" key="5">
    <source>
        <dbReference type="Pfam" id="PF12624"/>
    </source>
</evidence>
<feature type="domain" description="VPS13-like middle region" evidence="6">
    <location>
        <begin position="2231"/>
        <end position="2930"/>
    </location>
</feature>
<proteinExistence type="inferred from homology"/>
<dbReference type="Pfam" id="PF25033">
    <property type="entry name" value="VPS13_M"/>
    <property type="match status" value="2"/>
</dbReference>
<accession>A0A8S4PWX7</accession>
<feature type="compositionally biased region" description="Polar residues" evidence="4">
    <location>
        <begin position="2247"/>
        <end position="2256"/>
    </location>
</feature>
<feature type="domain" description="VPS13-like middle region" evidence="6">
    <location>
        <begin position="1928"/>
        <end position="2095"/>
    </location>
</feature>
<feature type="compositionally biased region" description="Basic and acidic residues" evidence="4">
    <location>
        <begin position="1600"/>
        <end position="1617"/>
    </location>
</feature>
<feature type="region of interest" description="Disordered" evidence="4">
    <location>
        <begin position="2101"/>
        <end position="2125"/>
    </location>
</feature>
<feature type="domain" description="Chorein N-terminal" evidence="5">
    <location>
        <begin position="20"/>
        <end position="813"/>
    </location>
</feature>
<feature type="domain" description="Intermembrane lipid transfer protein VPS13-like C-terminal" evidence="8">
    <location>
        <begin position="4266"/>
        <end position="4370"/>
    </location>
</feature>
<feature type="region of interest" description="Disordered" evidence="4">
    <location>
        <begin position="1878"/>
        <end position="1903"/>
    </location>
</feature>
<feature type="region of interest" description="Disordered" evidence="4">
    <location>
        <begin position="814"/>
        <end position="861"/>
    </location>
</feature>
<dbReference type="CDD" id="cd23453">
    <property type="entry name" value="beta-trefoil_Ricin_VPS13D"/>
    <property type="match status" value="1"/>
</dbReference>
<feature type="region of interest" description="Disordered" evidence="4">
    <location>
        <begin position="2196"/>
        <end position="2256"/>
    </location>
</feature>
<comment type="caution">
    <text evidence="9">The sequence shown here is derived from an EMBL/GenBank/DDBJ whole genome shotgun (WGS) entry which is preliminary data.</text>
</comment>
<feature type="compositionally biased region" description="Low complexity" evidence="4">
    <location>
        <begin position="845"/>
        <end position="860"/>
    </location>
</feature>
<dbReference type="Pfam" id="PF25036">
    <property type="entry name" value="VPS13_VAB"/>
    <property type="match status" value="1"/>
</dbReference>
<dbReference type="InterPro" id="IPR009543">
    <property type="entry name" value="VPS13_VAB"/>
</dbReference>
<evidence type="ECO:0000256" key="1">
    <source>
        <dbReference type="ARBA" id="ARBA00006545"/>
    </source>
</evidence>
<dbReference type="SUPFAM" id="SSF50370">
    <property type="entry name" value="Ricin B-like lectins"/>
    <property type="match status" value="1"/>
</dbReference>
<keyword evidence="2" id="KW-0813">Transport</keyword>
<dbReference type="Gene3D" id="1.10.8.10">
    <property type="entry name" value="DNA helicase RuvA subunit, C-terminal domain"/>
    <property type="match status" value="1"/>
</dbReference>
<dbReference type="GO" id="GO:0006623">
    <property type="term" value="P:protein targeting to vacuole"/>
    <property type="evidence" value="ECO:0007669"/>
    <property type="project" value="TreeGrafter"/>
</dbReference>
<dbReference type="InterPro" id="IPR056747">
    <property type="entry name" value="VPS13-like_M"/>
</dbReference>
<evidence type="ECO:0000259" key="7">
    <source>
        <dbReference type="Pfam" id="PF25036"/>
    </source>
</evidence>
<dbReference type="EMBL" id="CAIIXF020000011">
    <property type="protein sequence ID" value="CAH1798376.1"/>
    <property type="molecule type" value="Genomic_DNA"/>
</dbReference>
<feature type="region of interest" description="Disordered" evidence="4">
    <location>
        <begin position="1255"/>
        <end position="1280"/>
    </location>
</feature>
<reference evidence="9" key="1">
    <citation type="submission" date="2022-03" db="EMBL/GenBank/DDBJ databases">
        <authorList>
            <person name="Martin C."/>
        </authorList>
    </citation>
    <scope>NUCLEOTIDE SEQUENCE</scope>
</reference>
<dbReference type="GO" id="GO:0007005">
    <property type="term" value="P:mitochondrion organization"/>
    <property type="evidence" value="ECO:0007669"/>
    <property type="project" value="TreeGrafter"/>
</dbReference>
<dbReference type="Proteomes" id="UP000749559">
    <property type="component" value="Unassembled WGS sequence"/>
</dbReference>
<feature type="region of interest" description="Disordered" evidence="4">
    <location>
        <begin position="346"/>
        <end position="378"/>
    </location>
</feature>
<dbReference type="PANTHER" id="PTHR16166:SF141">
    <property type="entry name" value="INTERMEMBRANE LIPID TRANSFER PROTEIN VPS13D"/>
    <property type="match status" value="1"/>
</dbReference>
<dbReference type="InterPro" id="IPR026847">
    <property type="entry name" value="VPS13"/>
</dbReference>
<feature type="compositionally biased region" description="Basic and acidic residues" evidence="4">
    <location>
        <begin position="2107"/>
        <end position="2124"/>
    </location>
</feature>
<evidence type="ECO:0000313" key="9">
    <source>
        <dbReference type="EMBL" id="CAH1798376.1"/>
    </source>
</evidence>
<evidence type="ECO:0008006" key="11">
    <source>
        <dbReference type="Google" id="ProtNLM"/>
    </source>
</evidence>
<evidence type="ECO:0000259" key="6">
    <source>
        <dbReference type="Pfam" id="PF25033"/>
    </source>
</evidence>
<dbReference type="InterPro" id="IPR056748">
    <property type="entry name" value="VPS13-like_C"/>
</dbReference>
<feature type="region of interest" description="Disordered" evidence="4">
    <location>
        <begin position="1591"/>
        <end position="1635"/>
    </location>
</feature>
<evidence type="ECO:0000256" key="3">
    <source>
        <dbReference type="ARBA" id="ARBA00023055"/>
    </source>
</evidence>
<feature type="region of interest" description="Disordered" evidence="4">
    <location>
        <begin position="662"/>
        <end position="700"/>
    </location>
</feature>
<evidence type="ECO:0000259" key="8">
    <source>
        <dbReference type="Pfam" id="PF25037"/>
    </source>
</evidence>
<evidence type="ECO:0000313" key="10">
    <source>
        <dbReference type="Proteomes" id="UP000749559"/>
    </source>
</evidence>
<dbReference type="InterPro" id="IPR035992">
    <property type="entry name" value="Ricin_B-like_lectins"/>
</dbReference>
<feature type="region of interest" description="Disordered" evidence="4">
    <location>
        <begin position="944"/>
        <end position="985"/>
    </location>
</feature>